<accession>A0ABT4RZ47</accession>
<dbReference type="Proteomes" id="UP001149142">
    <property type="component" value="Unassembled WGS sequence"/>
</dbReference>
<evidence type="ECO:0000259" key="1">
    <source>
        <dbReference type="Pfam" id="PF09537"/>
    </source>
</evidence>
<gene>
    <name evidence="2" type="ORF">OOZ35_06195</name>
</gene>
<dbReference type="EMBL" id="JAPFGC010000002">
    <property type="protein sequence ID" value="MDA0177083.1"/>
    <property type="molecule type" value="Genomic_DNA"/>
</dbReference>
<comment type="caution">
    <text evidence="2">The sequence shown here is derived from an EMBL/GenBank/DDBJ whole genome shotgun (WGS) entry which is preliminary data.</text>
</comment>
<protein>
    <submittedName>
        <fullName evidence="2">PA2169 family four-helix-bundle protein</fullName>
    </submittedName>
</protein>
<evidence type="ECO:0000313" key="3">
    <source>
        <dbReference type="Proteomes" id="UP001149142"/>
    </source>
</evidence>
<dbReference type="InterPro" id="IPR019052">
    <property type="entry name" value="DUF2383"/>
</dbReference>
<name>A0ABT4RZ47_9FLAO</name>
<dbReference type="Pfam" id="PF09537">
    <property type="entry name" value="DUF2383"/>
    <property type="match status" value="1"/>
</dbReference>
<reference evidence="2" key="1">
    <citation type="submission" date="2022-11" db="EMBL/GenBank/DDBJ databases">
        <title>Refractory cell wall polysaccharides provide important carbon source for microbial heterotrophs in the hadal ocean.</title>
        <authorList>
            <person name="Zhu X."/>
        </authorList>
    </citation>
    <scope>NUCLEOTIDE SEQUENCE</scope>
    <source>
        <strain evidence="2">MTRN7</strain>
    </source>
</reference>
<dbReference type="Gene3D" id="1.20.1260.10">
    <property type="match status" value="1"/>
</dbReference>
<keyword evidence="3" id="KW-1185">Reference proteome</keyword>
<dbReference type="InterPro" id="IPR009078">
    <property type="entry name" value="Ferritin-like_SF"/>
</dbReference>
<feature type="domain" description="DUF2383" evidence="1">
    <location>
        <begin position="8"/>
        <end position="117"/>
    </location>
</feature>
<dbReference type="NCBIfam" id="TIGR02284">
    <property type="entry name" value="PA2169 family four-helix-bundle protein"/>
    <property type="match status" value="1"/>
</dbReference>
<dbReference type="InterPro" id="IPR012347">
    <property type="entry name" value="Ferritin-like"/>
</dbReference>
<dbReference type="InterPro" id="IPR011971">
    <property type="entry name" value="CHP02284"/>
</dbReference>
<evidence type="ECO:0000313" key="2">
    <source>
        <dbReference type="EMBL" id="MDA0177083.1"/>
    </source>
</evidence>
<proteinExistence type="predicted"/>
<dbReference type="RefSeq" id="WP_106689149.1">
    <property type="nucleotide sequence ID" value="NZ_CAXQEU010000092.1"/>
</dbReference>
<dbReference type="InterPro" id="IPR016920">
    <property type="entry name" value="UCP029477"/>
</dbReference>
<dbReference type="SUPFAM" id="SSF47240">
    <property type="entry name" value="Ferritin-like"/>
    <property type="match status" value="1"/>
</dbReference>
<dbReference type="PIRSF" id="PIRSF029477">
    <property type="entry name" value="UCP029477"/>
    <property type="match status" value="1"/>
</dbReference>
<sequence>MSTYTEQVGKKLNNLLEKTYDAEKGFTKAAENVENKALKSYFTKKAQERNNFGHELKSEIKSFNQEVDKGGSLTGDAHRAWMDIKKVFSSNNEESMLEEAIRGEKTAVDQYQEVLNETSLPLTTKNVLEKQKETIENGLSNIKTLEDLY</sequence>
<organism evidence="2 3">
    <name type="scientific">Mesoflavibacter profundi</name>
    <dbReference type="NCBI Taxonomy" id="2708110"/>
    <lineage>
        <taxon>Bacteria</taxon>
        <taxon>Pseudomonadati</taxon>
        <taxon>Bacteroidota</taxon>
        <taxon>Flavobacteriia</taxon>
        <taxon>Flavobacteriales</taxon>
        <taxon>Flavobacteriaceae</taxon>
        <taxon>Mesoflavibacter</taxon>
    </lineage>
</organism>